<accession>A0A0L7M9W2</accession>
<sequence length="129" mass="15163">MIINVQEKQMEKFDADKNHRRDNNRYINADTNNINVDQNNAQMKKNIHMNDANSLMDIDGERDNSNNNIDSNYKKNKLEKKSFEDNKKKTRICHKTTSLFTAENIFCMTISHNNVNTFDEEEEDDADDV</sequence>
<reference evidence="2" key="2">
    <citation type="submission" date="2006-09" db="EMBL/GenBank/DDBJ databases">
        <title>The genome sequence of Plasmodium falciparum Dd2.</title>
        <authorList>
            <consortium name="The Broad Institute Genome Sequencing Platform"/>
            <person name="Birren B."/>
            <person name="Lander E."/>
            <person name="Galagan J."/>
            <person name="Nusbaum C."/>
            <person name="Devon K."/>
            <person name="Henn M."/>
            <person name="Jaffe D."/>
            <person name="Butler J."/>
            <person name="Alvarez P."/>
            <person name="Gnerre S."/>
            <person name="Grabherr M."/>
            <person name="Kleber M."/>
            <person name="Mauceli E."/>
            <person name="Brockman W."/>
            <person name="MacCallum I.A."/>
            <person name="Rounsley S."/>
            <person name="Young S."/>
            <person name="LaButti K."/>
            <person name="Pushparaj V."/>
            <person name="DeCaprio D."/>
            <person name="Crawford M."/>
            <person name="Koehrsen M."/>
            <person name="Engels R."/>
            <person name="Montgomery P."/>
            <person name="Pearson M."/>
            <person name="Howarth C."/>
            <person name="Larson L."/>
            <person name="Luoma S."/>
            <person name="White J."/>
            <person name="Kodira C."/>
            <person name="Zeng Q."/>
            <person name="O'Leary S."/>
            <person name="Yandava C."/>
            <person name="Alvarado L."/>
            <person name="Wirth D."/>
            <person name="Volkman S."/>
            <person name="Hartl D."/>
        </authorList>
    </citation>
    <scope>NUCLEOTIDE SEQUENCE [LARGE SCALE GENOMIC DNA]</scope>
</reference>
<evidence type="ECO:0000313" key="2">
    <source>
        <dbReference type="Proteomes" id="UP000054282"/>
    </source>
</evidence>
<dbReference type="Proteomes" id="UP000054282">
    <property type="component" value="Unassembled WGS sequence"/>
</dbReference>
<evidence type="ECO:0000313" key="1">
    <source>
        <dbReference type="EMBL" id="KOB89649.1"/>
    </source>
</evidence>
<feature type="non-terminal residue" evidence="1">
    <location>
        <position position="129"/>
    </location>
</feature>
<organism evidence="1 2">
    <name type="scientific">Plasmodium falciparum (isolate Dd2)</name>
    <dbReference type="NCBI Taxonomy" id="57267"/>
    <lineage>
        <taxon>Eukaryota</taxon>
        <taxon>Sar</taxon>
        <taxon>Alveolata</taxon>
        <taxon>Apicomplexa</taxon>
        <taxon>Aconoidasida</taxon>
        <taxon>Haemosporida</taxon>
        <taxon>Plasmodiidae</taxon>
        <taxon>Plasmodium</taxon>
        <taxon>Plasmodium (Laverania)</taxon>
    </lineage>
</organism>
<reference evidence="2" key="1">
    <citation type="submission" date="2006-09" db="EMBL/GenBank/DDBJ databases">
        <title>Annotation of Plasmodium falciparum Dd2.</title>
        <authorList>
            <consortium name="The Broad Institute Genome Sequencing Platform"/>
            <person name="Volkman S.K."/>
            <person name="Neafsey D.E."/>
            <person name="Dash A.P."/>
            <person name="Chitnis C.E."/>
            <person name="Hartl D.L."/>
            <person name="Young S.K."/>
            <person name="Zeng Q."/>
            <person name="Koehrsen M."/>
            <person name="Alvarado L."/>
            <person name="Berlin A."/>
            <person name="Borenstein D."/>
            <person name="Chapman S.B."/>
            <person name="Chen Z."/>
            <person name="Engels R."/>
            <person name="Freedman E."/>
            <person name="Gellesch M."/>
            <person name="Goldberg J."/>
            <person name="Griggs A."/>
            <person name="Gujja S."/>
            <person name="Heilman E.R."/>
            <person name="Heiman D.I."/>
            <person name="Howarth C."/>
            <person name="Jen D."/>
            <person name="Larson L."/>
            <person name="Mehta T."/>
            <person name="Neiman D."/>
            <person name="Park D."/>
            <person name="Pearson M."/>
            <person name="Roberts A."/>
            <person name="Saif S."/>
            <person name="Shea T."/>
            <person name="Shenoy N."/>
            <person name="Sisk P."/>
            <person name="Stolte C."/>
            <person name="Sykes S."/>
            <person name="Walk T."/>
            <person name="White J."/>
            <person name="Yandava C."/>
            <person name="Haas B."/>
            <person name="Henn M.R."/>
            <person name="Nusbaum C."/>
            <person name="Birren B."/>
        </authorList>
    </citation>
    <scope>NUCLEOTIDE SEQUENCE [LARGE SCALE GENOMIC DNA]</scope>
</reference>
<protein>
    <submittedName>
        <fullName evidence="1">Uncharacterized protein</fullName>
    </submittedName>
</protein>
<dbReference type="KEGG" id="pfd:PFDG_05199"/>
<proteinExistence type="predicted"/>
<dbReference type="AlphaFoldDB" id="A0A0L7M9W2"/>
<dbReference type="EMBL" id="GG702851">
    <property type="protein sequence ID" value="KOB89649.1"/>
    <property type="molecule type" value="Genomic_DNA"/>
</dbReference>
<name>A0A0L7M9W2_PLAF4</name>
<gene>
    <name evidence="1" type="ORF">PFDG_05199</name>
</gene>